<dbReference type="SUPFAM" id="SSF51556">
    <property type="entry name" value="Metallo-dependent hydrolases"/>
    <property type="match status" value="1"/>
</dbReference>
<evidence type="ECO:0000313" key="1">
    <source>
        <dbReference type="EMBL" id="EUA06779.1"/>
    </source>
</evidence>
<dbReference type="PATRIC" id="fig|1299334.3.peg.10078"/>
<reference evidence="1" key="1">
    <citation type="submission" date="2014-01" db="EMBL/GenBank/DDBJ databases">
        <authorList>
            <person name="Brown-Elliot B."/>
            <person name="Wallace R."/>
            <person name="Lenaerts A."/>
            <person name="Ordway D."/>
            <person name="DeGroote M.A."/>
            <person name="Parker T."/>
            <person name="Sizemore C."/>
            <person name="Tallon L.J."/>
            <person name="Sadzewicz L.K."/>
            <person name="Sengamalay N."/>
            <person name="Fraser C.M."/>
            <person name="Hine E."/>
            <person name="Shefchek K.A."/>
            <person name="Das S.P."/>
            <person name="Tettelin H."/>
        </authorList>
    </citation>
    <scope>NUCLEOTIDE SEQUENCE [LARGE SCALE GENOMIC DNA]</scope>
    <source>
        <strain evidence="1">4042</strain>
    </source>
</reference>
<protein>
    <submittedName>
        <fullName evidence="1">Putative membrane dipeptidase</fullName>
    </submittedName>
</protein>
<comment type="caution">
    <text evidence="1">The sequence shown here is derived from an EMBL/GenBank/DDBJ whole genome shotgun (WGS) entry which is preliminary data.</text>
</comment>
<dbReference type="AlphaFoldDB" id="X7YI89"/>
<proteinExistence type="predicted"/>
<gene>
    <name evidence="1" type="ORF">I553_0496</name>
</gene>
<name>X7YI89_MYCXE</name>
<accession>X7YI89</accession>
<dbReference type="InterPro" id="IPR032466">
    <property type="entry name" value="Metal_Hydrolase"/>
</dbReference>
<sequence length="45" mass="4920">MPPEIFIGIGQHLSKRGWTDAEVAAVLGGNFRRVAEQTWLTPAPT</sequence>
<dbReference type="EMBL" id="JAOB01000093">
    <property type="protein sequence ID" value="EUA06779.1"/>
    <property type="molecule type" value="Genomic_DNA"/>
</dbReference>
<organism evidence="1">
    <name type="scientific">Mycobacterium xenopi 4042</name>
    <dbReference type="NCBI Taxonomy" id="1299334"/>
    <lineage>
        <taxon>Bacteria</taxon>
        <taxon>Bacillati</taxon>
        <taxon>Actinomycetota</taxon>
        <taxon>Actinomycetes</taxon>
        <taxon>Mycobacteriales</taxon>
        <taxon>Mycobacteriaceae</taxon>
        <taxon>Mycobacterium</taxon>
    </lineage>
</organism>
<dbReference type="Gene3D" id="3.20.20.140">
    <property type="entry name" value="Metal-dependent hydrolases"/>
    <property type="match status" value="1"/>
</dbReference>